<evidence type="ECO:0000313" key="2">
    <source>
        <dbReference type="EMBL" id="ATB32436.1"/>
    </source>
</evidence>
<dbReference type="KEGG" id="mbd:MEBOL_005914"/>
<dbReference type="RefSeq" id="WP_095980607.1">
    <property type="nucleotide sequence ID" value="NZ_CP022163.1"/>
</dbReference>
<reference evidence="2 3" key="1">
    <citation type="submission" date="2017-06" db="EMBL/GenBank/DDBJ databases">
        <authorList>
            <person name="Kim H.J."/>
            <person name="Triplett B.A."/>
        </authorList>
    </citation>
    <scope>NUCLEOTIDE SEQUENCE [LARGE SCALE GENOMIC DNA]</scope>
    <source>
        <strain evidence="2 3">DSM 14713</strain>
    </source>
</reference>
<sequence>MARRMGLLPSADEGAFERLCEQLEPAGVEAALEATGTATVRRRRLPAEQVVWLVLGMALYRHRSIAEWVERLDLVLPGAGPVAPSAVAQARCRLGSQPMQWLFEKTARKWGQESARRHMWRGLAVYGVDGTTVRVVRRQEFLTPLRH</sequence>
<evidence type="ECO:0000313" key="3">
    <source>
        <dbReference type="Proteomes" id="UP000217289"/>
    </source>
</evidence>
<dbReference type="PANTHER" id="PTHR37529:SF1">
    <property type="entry name" value="TRANSPOSASE INSG FOR INSERTION SEQUENCE ELEMENT IS4-RELATED"/>
    <property type="match status" value="1"/>
</dbReference>
<name>A0A250INB5_9BACT</name>
<dbReference type="OrthoDB" id="9794050at2"/>
<dbReference type="EMBL" id="CP022163">
    <property type="protein sequence ID" value="ATB32436.1"/>
    <property type="molecule type" value="Genomic_DNA"/>
</dbReference>
<dbReference type="PANTHER" id="PTHR37529">
    <property type="entry name" value="TRANSPOSASE INSG FOR INSERTION SEQUENCE ELEMENT IS4-RELATED"/>
    <property type="match status" value="1"/>
</dbReference>
<feature type="domain" description="Transposase IS4 N-terminal" evidence="1">
    <location>
        <begin position="15"/>
        <end position="104"/>
    </location>
</feature>
<protein>
    <submittedName>
        <fullName evidence="2">Transposase</fullName>
    </submittedName>
</protein>
<dbReference type="InterPro" id="IPR024473">
    <property type="entry name" value="Transposases_IS4_N"/>
</dbReference>
<keyword evidence="3" id="KW-1185">Reference proteome</keyword>
<gene>
    <name evidence="2" type="ORF">MEBOL_005914</name>
</gene>
<proteinExistence type="predicted"/>
<dbReference type="AlphaFoldDB" id="A0A250INB5"/>
<dbReference type="Proteomes" id="UP000217289">
    <property type="component" value="Chromosome"/>
</dbReference>
<accession>A0A250INB5</accession>
<organism evidence="2 3">
    <name type="scientific">Melittangium boletus DSM 14713</name>
    <dbReference type="NCBI Taxonomy" id="1294270"/>
    <lineage>
        <taxon>Bacteria</taxon>
        <taxon>Pseudomonadati</taxon>
        <taxon>Myxococcota</taxon>
        <taxon>Myxococcia</taxon>
        <taxon>Myxococcales</taxon>
        <taxon>Cystobacterineae</taxon>
        <taxon>Archangiaceae</taxon>
        <taxon>Melittangium</taxon>
    </lineage>
</organism>
<dbReference type="Pfam" id="PF13006">
    <property type="entry name" value="Nterm_IS4"/>
    <property type="match status" value="1"/>
</dbReference>
<evidence type="ECO:0000259" key="1">
    <source>
        <dbReference type="Pfam" id="PF13006"/>
    </source>
</evidence>